<evidence type="ECO:0000256" key="6">
    <source>
        <dbReference type="SAM" id="Phobius"/>
    </source>
</evidence>
<dbReference type="InterPro" id="IPR050638">
    <property type="entry name" value="AA-Vitamin_Transporters"/>
</dbReference>
<feature type="transmembrane region" description="Helical" evidence="6">
    <location>
        <begin position="114"/>
        <end position="132"/>
    </location>
</feature>
<gene>
    <name evidence="8" type="ORF">AU467_23790</name>
</gene>
<sequence>MLPSIGLLGLLNPGWAYTLAMFGLAKTPASVTTLLWAFEPILTLVLAWAFLKERIDRRLIFLVALATFGVVLVGGPTSGSPAAMLNAGSALILAGVLCCAVYTILARNLIADPLFTVAVQQSVALGWMLAIWPLELRSIDPPSIADVPLRDIATVILSGLLYHALAYWLYLRALRSMLASVAGSFFNLIPVFGLTGSFVFLGERLTLLQWLGAALIVGAAMAVLRREPDNPAPRTEALPHERL</sequence>
<evidence type="ECO:0000256" key="5">
    <source>
        <dbReference type="ARBA" id="ARBA00023136"/>
    </source>
</evidence>
<organism evidence="8 9">
    <name type="scientific">Rhizobium loti</name>
    <name type="common">Mesorhizobium loti</name>
    <dbReference type="NCBI Taxonomy" id="381"/>
    <lineage>
        <taxon>Bacteria</taxon>
        <taxon>Pseudomonadati</taxon>
        <taxon>Pseudomonadota</taxon>
        <taxon>Alphaproteobacteria</taxon>
        <taxon>Hyphomicrobiales</taxon>
        <taxon>Phyllobacteriaceae</taxon>
        <taxon>Mesorhizobium</taxon>
    </lineage>
</organism>
<evidence type="ECO:0000256" key="3">
    <source>
        <dbReference type="ARBA" id="ARBA00022692"/>
    </source>
</evidence>
<evidence type="ECO:0000259" key="7">
    <source>
        <dbReference type="Pfam" id="PF00892"/>
    </source>
</evidence>
<keyword evidence="5 6" id="KW-0472">Membrane</keyword>
<feature type="domain" description="EamA" evidence="7">
    <location>
        <begin position="4"/>
        <end position="73"/>
    </location>
</feature>
<evidence type="ECO:0000256" key="1">
    <source>
        <dbReference type="ARBA" id="ARBA00004141"/>
    </source>
</evidence>
<dbReference type="PANTHER" id="PTHR32322:SF2">
    <property type="entry name" value="EAMA DOMAIN-CONTAINING PROTEIN"/>
    <property type="match status" value="1"/>
</dbReference>
<evidence type="ECO:0000256" key="4">
    <source>
        <dbReference type="ARBA" id="ARBA00022989"/>
    </source>
</evidence>
<dbReference type="Gene3D" id="1.10.3730.20">
    <property type="match status" value="2"/>
</dbReference>
<evidence type="ECO:0000313" key="8">
    <source>
        <dbReference type="EMBL" id="KUM25883.1"/>
    </source>
</evidence>
<proteinExistence type="inferred from homology"/>
<dbReference type="SUPFAM" id="SSF103481">
    <property type="entry name" value="Multidrug resistance efflux transporter EmrE"/>
    <property type="match status" value="2"/>
</dbReference>
<reference evidence="8 9" key="1">
    <citation type="submission" date="2015-12" db="EMBL/GenBank/DDBJ databases">
        <title>Draft genome sequence of Mesorhizobium sp. UFLA 01-765, a multitolerant efficient symbiont and plant-growth promoting strain isolated from Zn-mining soil using Leucaena leucocephala as a trap plant.</title>
        <authorList>
            <person name="Rangel W.M."/>
            <person name="Thijs S."/>
            <person name="Longatti S.M."/>
            <person name="Moreira F.M."/>
            <person name="Weyens N."/>
            <person name="Vangronsveld J."/>
            <person name="Van Hamme J.D."/>
            <person name="Bottos E.M."/>
            <person name="Rineau F."/>
        </authorList>
    </citation>
    <scope>NUCLEOTIDE SEQUENCE [LARGE SCALE GENOMIC DNA]</scope>
    <source>
        <strain evidence="8 9">UFLA 01-765</strain>
    </source>
</reference>
<dbReference type="InterPro" id="IPR037185">
    <property type="entry name" value="EmrE-like"/>
</dbReference>
<evidence type="ECO:0000256" key="2">
    <source>
        <dbReference type="ARBA" id="ARBA00007362"/>
    </source>
</evidence>
<dbReference type="AlphaFoldDB" id="A0A124GG75"/>
<dbReference type="Pfam" id="PF00892">
    <property type="entry name" value="EamA"/>
    <property type="match status" value="2"/>
</dbReference>
<feature type="transmembrane region" description="Helical" evidence="6">
    <location>
        <begin position="32"/>
        <end position="51"/>
    </location>
</feature>
<accession>A0A124GG75</accession>
<keyword evidence="3 6" id="KW-0812">Transmembrane</keyword>
<dbReference type="PANTHER" id="PTHR32322">
    <property type="entry name" value="INNER MEMBRANE TRANSPORTER"/>
    <property type="match status" value="1"/>
</dbReference>
<evidence type="ECO:0000313" key="9">
    <source>
        <dbReference type="Proteomes" id="UP000053176"/>
    </source>
</evidence>
<dbReference type="InterPro" id="IPR000620">
    <property type="entry name" value="EamA_dom"/>
</dbReference>
<feature type="domain" description="EamA" evidence="7">
    <location>
        <begin position="88"/>
        <end position="224"/>
    </location>
</feature>
<comment type="caution">
    <text evidence="8">The sequence shown here is derived from an EMBL/GenBank/DDBJ whole genome shotgun (WGS) entry which is preliminary data.</text>
</comment>
<feature type="transmembrane region" description="Helical" evidence="6">
    <location>
        <begin position="207"/>
        <end position="224"/>
    </location>
</feature>
<comment type="subcellular location">
    <subcellularLocation>
        <location evidence="1">Membrane</location>
        <topology evidence="1">Multi-pass membrane protein</topology>
    </subcellularLocation>
</comment>
<name>A0A124GG75_RHILI</name>
<feature type="transmembrane region" description="Helical" evidence="6">
    <location>
        <begin position="152"/>
        <end position="171"/>
    </location>
</feature>
<keyword evidence="4 6" id="KW-1133">Transmembrane helix</keyword>
<dbReference type="Proteomes" id="UP000053176">
    <property type="component" value="Unassembled WGS sequence"/>
</dbReference>
<comment type="similarity">
    <text evidence="2">Belongs to the EamA transporter family.</text>
</comment>
<dbReference type="EMBL" id="LPWA01000111">
    <property type="protein sequence ID" value="KUM25883.1"/>
    <property type="molecule type" value="Genomic_DNA"/>
</dbReference>
<feature type="transmembrane region" description="Helical" evidence="6">
    <location>
        <begin position="83"/>
        <end position="105"/>
    </location>
</feature>
<dbReference type="GO" id="GO:0016020">
    <property type="term" value="C:membrane"/>
    <property type="evidence" value="ECO:0007669"/>
    <property type="project" value="UniProtKB-SubCell"/>
</dbReference>
<protein>
    <recommendedName>
        <fullName evidence="7">EamA domain-containing protein</fullName>
    </recommendedName>
</protein>
<feature type="transmembrane region" description="Helical" evidence="6">
    <location>
        <begin position="178"/>
        <end position="201"/>
    </location>
</feature>
<feature type="transmembrane region" description="Helical" evidence="6">
    <location>
        <begin position="58"/>
        <end position="77"/>
    </location>
</feature>